<reference evidence="1 2" key="1">
    <citation type="journal article" date="2022" name="New Phytol.">
        <title>Ecological generalism drives hyperdiversity of secondary metabolite gene clusters in xylarialean endophytes.</title>
        <authorList>
            <person name="Franco M.E.E."/>
            <person name="Wisecaver J.H."/>
            <person name="Arnold A.E."/>
            <person name="Ju Y.M."/>
            <person name="Slot J.C."/>
            <person name="Ahrendt S."/>
            <person name="Moore L.P."/>
            <person name="Eastman K.E."/>
            <person name="Scott K."/>
            <person name="Konkel Z."/>
            <person name="Mondo S.J."/>
            <person name="Kuo A."/>
            <person name="Hayes R.D."/>
            <person name="Haridas S."/>
            <person name="Andreopoulos B."/>
            <person name="Riley R."/>
            <person name="LaButti K."/>
            <person name="Pangilinan J."/>
            <person name="Lipzen A."/>
            <person name="Amirebrahimi M."/>
            <person name="Yan J."/>
            <person name="Adam C."/>
            <person name="Keymanesh K."/>
            <person name="Ng V."/>
            <person name="Louie K."/>
            <person name="Northen T."/>
            <person name="Drula E."/>
            <person name="Henrissat B."/>
            <person name="Hsieh H.M."/>
            <person name="Youens-Clark K."/>
            <person name="Lutzoni F."/>
            <person name="Miadlikowska J."/>
            <person name="Eastwood D.C."/>
            <person name="Hamelin R.C."/>
            <person name="Grigoriev I.V."/>
            <person name="U'Ren J.M."/>
        </authorList>
    </citation>
    <scope>NUCLEOTIDE SEQUENCE [LARGE SCALE GENOMIC DNA]</scope>
    <source>
        <strain evidence="1 2">CBS 119005</strain>
    </source>
</reference>
<organism evidence="1 2">
    <name type="scientific">Hypoxylon rubiginosum</name>
    <dbReference type="NCBI Taxonomy" id="110542"/>
    <lineage>
        <taxon>Eukaryota</taxon>
        <taxon>Fungi</taxon>
        <taxon>Dikarya</taxon>
        <taxon>Ascomycota</taxon>
        <taxon>Pezizomycotina</taxon>
        <taxon>Sordariomycetes</taxon>
        <taxon>Xylariomycetidae</taxon>
        <taxon>Xylariales</taxon>
        <taxon>Hypoxylaceae</taxon>
        <taxon>Hypoxylon</taxon>
    </lineage>
</organism>
<name>A0ACB9Z2C1_9PEZI</name>
<comment type="caution">
    <text evidence="1">The sequence shown here is derived from an EMBL/GenBank/DDBJ whole genome shotgun (WGS) entry which is preliminary data.</text>
</comment>
<keyword evidence="2" id="KW-1185">Reference proteome</keyword>
<gene>
    <name evidence="1" type="ORF">F4820DRAFT_307615</name>
</gene>
<sequence length="467" mass="50540">MSATPDEIAALVQRHYDALPAKRKPAVRANGLREWVPLAGIVAEGNDKKLYCISLATGMKCLPASKIPQAQGNVLHDWHAEVLAIRAFNRFVLDECSAVLQGRSSEFLRRRTSDETAARAGRGWNGQPFAWKDDYQLHMYCSEAPCGDASMELVMAAQEDATPWDVPPATVDDAAATTTTTPTTAPPDPGTLPGRAFFSRLGVVRRKPARPDAPPTLSKSCSDKLALKQCASLLSSPAALLVDPRRVYLRTLVLPASRYSEPACRRAFSAGGRMGGFSGEIGGEGGEGGGGGGGCYAFRPFVVNTTASEFAFSQRTVSLAATEASKNDNKDKERKTAAGIAPSNLAVAWTRSGLEETTLGGTLQGRKQFDPRGASFASRRKMWALAAEVASLIEQVERDRDEEGNEGEDREADCLVLTEIQKALNAKTYGKMKDSILLEPRREVKEEARREALKGWARNMGDEDFTL</sequence>
<proteinExistence type="predicted"/>
<evidence type="ECO:0000313" key="2">
    <source>
        <dbReference type="Proteomes" id="UP001497700"/>
    </source>
</evidence>
<accession>A0ACB9Z2C1</accession>
<dbReference type="Proteomes" id="UP001497700">
    <property type="component" value="Unassembled WGS sequence"/>
</dbReference>
<protein>
    <submittedName>
        <fullName evidence="1">Adenosine deaminase/editase</fullName>
    </submittedName>
</protein>
<dbReference type="EMBL" id="MU393475">
    <property type="protein sequence ID" value="KAI4865229.1"/>
    <property type="molecule type" value="Genomic_DNA"/>
</dbReference>
<evidence type="ECO:0000313" key="1">
    <source>
        <dbReference type="EMBL" id="KAI4865229.1"/>
    </source>
</evidence>